<dbReference type="GO" id="GO:0003994">
    <property type="term" value="F:aconitate hydratase activity"/>
    <property type="evidence" value="ECO:0007669"/>
    <property type="project" value="InterPro"/>
</dbReference>
<dbReference type="GO" id="GO:0005739">
    <property type="term" value="C:mitochondrion"/>
    <property type="evidence" value="ECO:0007669"/>
    <property type="project" value="UniProtKB-SubCell"/>
</dbReference>
<accession>A0A1S9D6K8</accession>
<keyword evidence="8" id="KW-0456">Lyase</keyword>
<evidence type="ECO:0000256" key="4">
    <source>
        <dbReference type="ARBA" id="ARBA00022946"/>
    </source>
</evidence>
<dbReference type="InterPro" id="IPR006248">
    <property type="entry name" value="Aconitase_mito-like"/>
</dbReference>
<dbReference type="GO" id="GO:0006099">
    <property type="term" value="P:tricarboxylic acid cycle"/>
    <property type="evidence" value="ECO:0007669"/>
    <property type="project" value="InterPro"/>
</dbReference>
<evidence type="ECO:0000313" key="12">
    <source>
        <dbReference type="Proteomes" id="UP000190312"/>
    </source>
</evidence>
<dbReference type="InterPro" id="IPR018136">
    <property type="entry name" value="Aconitase_4Fe-4S_BS"/>
</dbReference>
<dbReference type="PROSITE" id="PS01244">
    <property type="entry name" value="ACONITASE_2"/>
    <property type="match status" value="1"/>
</dbReference>
<dbReference type="Pfam" id="PF00694">
    <property type="entry name" value="Aconitase_C"/>
    <property type="match status" value="1"/>
</dbReference>
<dbReference type="GO" id="GO:0046872">
    <property type="term" value="F:metal ion binding"/>
    <property type="evidence" value="ECO:0007669"/>
    <property type="project" value="UniProtKB-KW"/>
</dbReference>
<evidence type="ECO:0000256" key="3">
    <source>
        <dbReference type="ARBA" id="ARBA00022723"/>
    </source>
</evidence>
<dbReference type="VEuPathDB" id="FungiDB:AO090701001071"/>
<dbReference type="Gene3D" id="3.30.499.10">
    <property type="entry name" value="Aconitase, domain 3"/>
    <property type="match status" value="2"/>
</dbReference>
<dbReference type="VEuPathDB" id="FungiDB:AO090001000484"/>
<dbReference type="InterPro" id="IPR015928">
    <property type="entry name" value="Aconitase/3IPM_dehydase_swvl"/>
</dbReference>
<dbReference type="InterPro" id="IPR015932">
    <property type="entry name" value="Aconitase_dom2"/>
</dbReference>
<dbReference type="FunFam" id="3.30.499.10:FF:000003">
    <property type="entry name" value="Aconitate hydratase, mitochondrial"/>
    <property type="match status" value="1"/>
</dbReference>
<organism evidence="11 12">
    <name type="scientific">Aspergillus oryzae</name>
    <name type="common">Yellow koji mold</name>
    <dbReference type="NCBI Taxonomy" id="5062"/>
    <lineage>
        <taxon>Eukaryota</taxon>
        <taxon>Fungi</taxon>
        <taxon>Dikarya</taxon>
        <taxon>Ascomycota</taxon>
        <taxon>Pezizomycotina</taxon>
        <taxon>Eurotiomycetes</taxon>
        <taxon>Eurotiomycetidae</taxon>
        <taxon>Eurotiales</taxon>
        <taxon>Aspergillaceae</taxon>
        <taxon>Aspergillus</taxon>
        <taxon>Aspergillus subgen. Circumdati</taxon>
    </lineage>
</organism>
<dbReference type="FunFam" id="3.40.1060.10:FF:000001">
    <property type="entry name" value="Aconitate hydratase, mitochondrial"/>
    <property type="match status" value="1"/>
</dbReference>
<protein>
    <submittedName>
        <fullName evidence="11">Aconitate hydratase</fullName>
    </submittedName>
</protein>
<dbReference type="Gene3D" id="3.40.1060.10">
    <property type="entry name" value="Aconitase, Domain 2"/>
    <property type="match status" value="1"/>
</dbReference>
<comment type="subcellular location">
    <subcellularLocation>
        <location evidence="1">Mitochondrion</location>
    </subcellularLocation>
</comment>
<evidence type="ECO:0000259" key="10">
    <source>
        <dbReference type="Pfam" id="PF00694"/>
    </source>
</evidence>
<dbReference type="InterPro" id="IPR050926">
    <property type="entry name" value="Aconitase/IPM_isomerase"/>
</dbReference>
<keyword evidence="5" id="KW-0408">Iron</keyword>
<evidence type="ECO:0000256" key="5">
    <source>
        <dbReference type="ARBA" id="ARBA00023004"/>
    </source>
</evidence>
<dbReference type="FunFam" id="3.20.19.10:FF:000002">
    <property type="entry name" value="Aconitate hydratase, mitochondrial"/>
    <property type="match status" value="1"/>
</dbReference>
<dbReference type="InterPro" id="IPR015931">
    <property type="entry name" value="Acnase/IPM_dHydase_lsu_aba_1/3"/>
</dbReference>
<sequence length="1220" mass="132671">MDSPAVPAPLDPQEQPILDRLLRTRDALLLIKQDKSSYIKSRDVLPLYEEVVSEVEKLNAYKLYESRLADCYYFPEALVDYVLDDCFQLISLLFLTVGRNNEAPAVYSLATTVQRLLDHLEEAGFYSSKDLSSITKTLAHVHETIDRCRNVYSPALLTLLESRLEKCRLLLDKLQSGLAQLSPELVSTHETLVSILRSTSAVNTRSKFSASEVNALRDQLKKIQDSLKDGNFVGADGEPLPGQENVKGLLERCWMWTEIVLQREGKIDERFQDQYERLVEIRNQLDRLSVTQAWSLRETDLFGYQRKLDRIDEARVNGNFVDAEGQLADIHAQRTLLYLIRRSYGYIYALLISSEPVSEALLPVYNQLQTLKRCLLEVKESGGVANSRELYPYSMKLNSIDNMRVDGKFYVGSDIPEGQGSVNSLLAECYDILAPKCLPPQGLFNRRGLATEASSVSSRMPPYPKILRNLEEVRRVLGSSRALTLAEKILYAHLANPEESLLSGTDNGRDIRGKANLKLKPDRVAMQDASAQMALLQFMSCGLPSTAVPASIHCDHMIVGERGADTDLPASIKGNSEVFDFLESAAKRYGIEFWAPGAGIIHQSVLENYAAPGLMMLGTDSHTPNAGGLGAIAIGVGGADAVDALVDAPWELKAPRVLGVRLEGKLNGWAAPKDIILHLAGKLTVRGGTGFIIEYHGPGVETLSCTGQATICNMGAEVGATTSVFPFSPSMIPYLQATHRGDVAKAAAEIAASGPKNLLRADNGAEYDQVITIDLSTLEPHINGPFTPDLSVPLSAFADTVREKNWPETFGAGLIGSCTNSSYEDMTRAEDLVKQASAAGLKPKADFFITPGSEQIRATLDRDQTLSTFASAGGTVLANACGPCIGQWKRTDGVAKGEDNAIFTSYNRNFPGRNDGNRRTMNFLASPELVTALAYSGRTTFNPMTDSLTTPSGEEFRFQPPTGSALPADGFEDGNPDFKPTAAAPDASCEVVVSPTSDRLALLEPFAPFPKGNLSGLKVLYKVKGQCTTDTISAAGPWLKYKGHLPNISANTLIGAVNAATGETNVAYDEAGKQYSIPDLAAQWKAEGIEWLVVAEDNYGEGSAREHAALQPRYLGGRIILSKSFARIHETNLKKQGVVPLTFENPADYDRIDACDKVDTVGLYETLQAGGQGSIKLQVTKQNGEAFEIPVKHTLSPDQSAFILAGSALNLLAQKAGKSN</sequence>
<comment type="similarity">
    <text evidence="2">Belongs to the aconitase/IPM isomerase family.</text>
</comment>
<name>A0A1S9D6K8_ASPOZ</name>
<keyword evidence="4" id="KW-0809">Transit peptide</keyword>
<dbReference type="GO" id="GO:0005829">
    <property type="term" value="C:cytosol"/>
    <property type="evidence" value="ECO:0007669"/>
    <property type="project" value="TreeGrafter"/>
</dbReference>
<dbReference type="InterPro" id="IPR000573">
    <property type="entry name" value="AconitaseA/IPMdHydase_ssu_swvl"/>
</dbReference>
<dbReference type="EMBL" id="MKZY01000010">
    <property type="protein sequence ID" value="OOO04733.1"/>
    <property type="molecule type" value="Genomic_DNA"/>
</dbReference>
<feature type="domain" description="Aconitase A/isopropylmalate dehydratase small subunit swivel" evidence="10">
    <location>
        <begin position="1018"/>
        <end position="1145"/>
    </location>
</feature>
<dbReference type="InterPro" id="IPR018810">
    <property type="entry name" value="UPF0662"/>
</dbReference>
<dbReference type="NCBIfam" id="TIGR01340">
    <property type="entry name" value="aconitase_mito"/>
    <property type="match status" value="1"/>
</dbReference>
<dbReference type="SUPFAM" id="SSF53732">
    <property type="entry name" value="Aconitase iron-sulfur domain"/>
    <property type="match status" value="1"/>
</dbReference>
<dbReference type="Gene3D" id="3.20.19.10">
    <property type="entry name" value="Aconitase, domain 4"/>
    <property type="match status" value="1"/>
</dbReference>
<dbReference type="PANTHER" id="PTHR43160:SF2">
    <property type="entry name" value="HOMOCITRATE DEHYDRATASE, MITOCHONDRIAL"/>
    <property type="match status" value="1"/>
</dbReference>
<evidence type="ECO:0000256" key="8">
    <source>
        <dbReference type="ARBA" id="ARBA00023239"/>
    </source>
</evidence>
<feature type="domain" description="Aconitase/3-isopropylmalate dehydratase large subunit alpha/beta/alpha" evidence="9">
    <location>
        <begin position="512"/>
        <end position="937"/>
    </location>
</feature>
<dbReference type="InterPro" id="IPR001030">
    <property type="entry name" value="Acoase/IPM_deHydtase_lsu_aba"/>
</dbReference>
<keyword evidence="7" id="KW-0496">Mitochondrion</keyword>
<evidence type="ECO:0000313" key="11">
    <source>
        <dbReference type="EMBL" id="OOO04733.1"/>
    </source>
</evidence>
<dbReference type="Proteomes" id="UP000190312">
    <property type="component" value="Unassembled WGS sequence"/>
</dbReference>
<dbReference type="Pfam" id="PF10303">
    <property type="entry name" value="DUF2408"/>
    <property type="match status" value="1"/>
</dbReference>
<dbReference type="Pfam" id="PF00330">
    <property type="entry name" value="Aconitase"/>
    <property type="match status" value="1"/>
</dbReference>
<evidence type="ECO:0000256" key="7">
    <source>
        <dbReference type="ARBA" id="ARBA00023128"/>
    </source>
</evidence>
<dbReference type="InterPro" id="IPR036008">
    <property type="entry name" value="Aconitase_4Fe-4S_dom"/>
</dbReference>
<evidence type="ECO:0000259" key="9">
    <source>
        <dbReference type="Pfam" id="PF00330"/>
    </source>
</evidence>
<dbReference type="NCBIfam" id="NF005558">
    <property type="entry name" value="PRK07229.1"/>
    <property type="match status" value="1"/>
</dbReference>
<dbReference type="PANTHER" id="PTHR43160">
    <property type="entry name" value="ACONITATE HYDRATASE B"/>
    <property type="match status" value="1"/>
</dbReference>
<dbReference type="GO" id="GO:0051539">
    <property type="term" value="F:4 iron, 4 sulfur cluster binding"/>
    <property type="evidence" value="ECO:0007669"/>
    <property type="project" value="InterPro"/>
</dbReference>
<dbReference type="eggNOG" id="KOG0453">
    <property type="taxonomic scope" value="Eukaryota"/>
</dbReference>
<evidence type="ECO:0000256" key="6">
    <source>
        <dbReference type="ARBA" id="ARBA00023014"/>
    </source>
</evidence>
<comment type="caution">
    <text evidence="11">The sequence shown here is derived from an EMBL/GenBank/DDBJ whole genome shotgun (WGS) entry which is preliminary data.</text>
</comment>
<keyword evidence="3" id="KW-0479">Metal-binding</keyword>
<dbReference type="AlphaFoldDB" id="A0A1S9D6K8"/>
<dbReference type="FunFam" id="3.30.499.10:FF:000004">
    <property type="entry name" value="Aconitate hydratase, mitochondrial"/>
    <property type="match status" value="1"/>
</dbReference>
<keyword evidence="6" id="KW-0411">Iron-sulfur</keyword>
<dbReference type="SUPFAM" id="SSF52016">
    <property type="entry name" value="LeuD/IlvD-like"/>
    <property type="match status" value="1"/>
</dbReference>
<evidence type="ECO:0000256" key="1">
    <source>
        <dbReference type="ARBA" id="ARBA00004173"/>
    </source>
</evidence>
<evidence type="ECO:0000256" key="2">
    <source>
        <dbReference type="ARBA" id="ARBA00007185"/>
    </source>
</evidence>
<gene>
    <name evidence="11" type="ORF">OAory_01110700</name>
</gene>
<dbReference type="OrthoDB" id="2224430at2759"/>
<reference evidence="11 12" key="1">
    <citation type="submission" date="2016-10" db="EMBL/GenBank/DDBJ databases">
        <title>Genome sequencing of Aspergillus oryzae BCC7051.</title>
        <authorList>
            <person name="Thammarongtham C."/>
            <person name="Vorapreeda T."/>
            <person name="Nookaew I."/>
            <person name="Srisuk T."/>
            <person name="Land M."/>
            <person name="Jeennor S."/>
            <person name="Laoteng K."/>
        </authorList>
    </citation>
    <scope>NUCLEOTIDE SEQUENCE [LARGE SCALE GENOMIC DNA]</scope>
    <source>
        <strain evidence="11 12">BCC7051</strain>
    </source>
</reference>
<proteinExistence type="inferred from homology"/>
<dbReference type="PRINTS" id="PR00415">
    <property type="entry name" value="ACONITASE"/>
</dbReference>